<dbReference type="EMBL" id="JBJDQH010000006">
    <property type="protein sequence ID" value="MFK4266993.1"/>
    <property type="molecule type" value="Genomic_DNA"/>
</dbReference>
<comment type="caution">
    <text evidence="2">The sequence shown here is derived from an EMBL/GenBank/DDBJ whole genome shotgun (WGS) entry which is preliminary data.</text>
</comment>
<feature type="region of interest" description="Disordered" evidence="1">
    <location>
        <begin position="34"/>
        <end position="61"/>
    </location>
</feature>
<organism evidence="2 3">
    <name type="scientific">Streptomyces milbemycinicus</name>
    <dbReference type="NCBI Taxonomy" id="476552"/>
    <lineage>
        <taxon>Bacteria</taxon>
        <taxon>Bacillati</taxon>
        <taxon>Actinomycetota</taxon>
        <taxon>Actinomycetes</taxon>
        <taxon>Kitasatosporales</taxon>
        <taxon>Streptomycetaceae</taxon>
        <taxon>Streptomyces</taxon>
    </lineage>
</organism>
<feature type="compositionally biased region" description="Low complexity" evidence="1">
    <location>
        <begin position="37"/>
        <end position="61"/>
    </location>
</feature>
<dbReference type="Proteomes" id="UP001620295">
    <property type="component" value="Unassembled WGS sequence"/>
</dbReference>
<accession>A0ABW8LM49</accession>
<evidence type="ECO:0000313" key="3">
    <source>
        <dbReference type="Proteomes" id="UP001620295"/>
    </source>
</evidence>
<protein>
    <submittedName>
        <fullName evidence="2">Uncharacterized protein</fullName>
    </submittedName>
</protein>
<proteinExistence type="predicted"/>
<reference evidence="2 3" key="1">
    <citation type="submission" date="2024-11" db="EMBL/GenBank/DDBJ databases">
        <title>The Natural Products Discovery Center: Release of the First 8490 Sequenced Strains for Exploring Actinobacteria Biosynthetic Diversity.</title>
        <authorList>
            <person name="Kalkreuter E."/>
            <person name="Kautsar S.A."/>
            <person name="Yang D."/>
            <person name="Bader C.D."/>
            <person name="Teijaro C.N."/>
            <person name="Fluegel L."/>
            <person name="Davis C.M."/>
            <person name="Simpson J.R."/>
            <person name="Lauterbach L."/>
            <person name="Steele A.D."/>
            <person name="Gui C."/>
            <person name="Meng S."/>
            <person name="Li G."/>
            <person name="Viehrig K."/>
            <person name="Ye F."/>
            <person name="Su P."/>
            <person name="Kiefer A.F."/>
            <person name="Nichols A."/>
            <person name="Cepeda A.J."/>
            <person name="Yan W."/>
            <person name="Fan B."/>
            <person name="Jiang Y."/>
            <person name="Adhikari A."/>
            <person name="Zheng C.-J."/>
            <person name="Schuster L."/>
            <person name="Cowan T.M."/>
            <person name="Smanski M.J."/>
            <person name="Chevrette M.G."/>
            <person name="De Carvalho L.P.S."/>
            <person name="Shen B."/>
        </authorList>
    </citation>
    <scope>NUCLEOTIDE SEQUENCE [LARGE SCALE GENOMIC DNA]</scope>
    <source>
        <strain evidence="2 3">NPDC020863</strain>
    </source>
</reference>
<keyword evidence="3" id="KW-1185">Reference proteome</keyword>
<gene>
    <name evidence="2" type="ORF">ACI2L5_18940</name>
</gene>
<dbReference type="RefSeq" id="WP_358642515.1">
    <property type="nucleotide sequence ID" value="NZ_JBFACG010000013.1"/>
</dbReference>
<evidence type="ECO:0000313" key="2">
    <source>
        <dbReference type="EMBL" id="MFK4266993.1"/>
    </source>
</evidence>
<name>A0ABW8LM49_9ACTN</name>
<evidence type="ECO:0000256" key="1">
    <source>
        <dbReference type="SAM" id="MobiDB-lite"/>
    </source>
</evidence>
<sequence>MSSGAMYCGVPTSPLARVMPAAAASAALIPEAIQRATSGSSGPHTSTSRCSSTPSSSSMTR</sequence>